<organism evidence="1">
    <name type="scientific">Rhizophora mucronata</name>
    <name type="common">Asiatic mangrove</name>
    <dbReference type="NCBI Taxonomy" id="61149"/>
    <lineage>
        <taxon>Eukaryota</taxon>
        <taxon>Viridiplantae</taxon>
        <taxon>Streptophyta</taxon>
        <taxon>Embryophyta</taxon>
        <taxon>Tracheophyta</taxon>
        <taxon>Spermatophyta</taxon>
        <taxon>Magnoliopsida</taxon>
        <taxon>eudicotyledons</taxon>
        <taxon>Gunneridae</taxon>
        <taxon>Pentapetalae</taxon>
        <taxon>rosids</taxon>
        <taxon>fabids</taxon>
        <taxon>Malpighiales</taxon>
        <taxon>Rhizophoraceae</taxon>
        <taxon>Rhizophora</taxon>
    </lineage>
</organism>
<dbReference type="EMBL" id="GGEC01068726">
    <property type="protein sequence ID" value="MBX49210.1"/>
    <property type="molecule type" value="Transcribed_RNA"/>
</dbReference>
<dbReference type="AlphaFoldDB" id="A0A2P2P3B3"/>
<protein>
    <submittedName>
        <fullName evidence="1">Uncharacterized protein</fullName>
    </submittedName>
</protein>
<name>A0A2P2P3B3_RHIMU</name>
<accession>A0A2P2P3B3</accession>
<reference evidence="1" key="1">
    <citation type="submission" date="2018-02" db="EMBL/GenBank/DDBJ databases">
        <title>Rhizophora mucronata_Transcriptome.</title>
        <authorList>
            <person name="Meera S.P."/>
            <person name="Sreeshan A."/>
            <person name="Augustine A."/>
        </authorList>
    </citation>
    <scope>NUCLEOTIDE SEQUENCE</scope>
    <source>
        <tissue evidence="1">Leaf</tissue>
    </source>
</reference>
<evidence type="ECO:0000313" key="1">
    <source>
        <dbReference type="EMBL" id="MBX49210.1"/>
    </source>
</evidence>
<sequence length="59" mass="7333">MNCAMYATLFPQKYKEWFLHVKLHLRRNTYNPNLNHPLHSEHFYLCHSQTWERLSFLLI</sequence>
<proteinExistence type="predicted"/>